<feature type="domain" description="Serine aminopeptidase S33" evidence="1">
    <location>
        <begin position="10"/>
        <end position="74"/>
    </location>
</feature>
<comment type="caution">
    <text evidence="2">The sequence shown here is derived from an EMBL/GenBank/DDBJ whole genome shotgun (WGS) entry which is preliminary data.</text>
</comment>
<protein>
    <recommendedName>
        <fullName evidence="1">Serine aminopeptidase S33 domain-containing protein</fullName>
    </recommendedName>
</protein>
<dbReference type="Pfam" id="PF12146">
    <property type="entry name" value="Hydrolase_4"/>
    <property type="match status" value="1"/>
</dbReference>
<dbReference type="InterPro" id="IPR051044">
    <property type="entry name" value="MAG_DAG_Lipase"/>
</dbReference>
<dbReference type="EMBL" id="JAUIZM010000009">
    <property type="protein sequence ID" value="KAK1366813.1"/>
    <property type="molecule type" value="Genomic_DNA"/>
</dbReference>
<dbReference type="SUPFAM" id="SSF53474">
    <property type="entry name" value="alpha/beta-Hydrolases"/>
    <property type="match status" value="1"/>
</dbReference>
<dbReference type="Proteomes" id="UP001237642">
    <property type="component" value="Unassembled WGS sequence"/>
</dbReference>
<proteinExistence type="predicted"/>
<reference evidence="2" key="1">
    <citation type="submission" date="2023-02" db="EMBL/GenBank/DDBJ databases">
        <title>Genome of toxic invasive species Heracleum sosnowskyi carries increased number of genes despite the absence of recent whole-genome duplications.</title>
        <authorList>
            <person name="Schelkunov M."/>
            <person name="Shtratnikova V."/>
            <person name="Makarenko M."/>
            <person name="Klepikova A."/>
            <person name="Omelchenko D."/>
            <person name="Novikova G."/>
            <person name="Obukhova E."/>
            <person name="Bogdanov V."/>
            <person name="Penin A."/>
            <person name="Logacheva M."/>
        </authorList>
    </citation>
    <scope>NUCLEOTIDE SEQUENCE</scope>
    <source>
        <strain evidence="2">Hsosn_3</strain>
        <tissue evidence="2">Leaf</tissue>
    </source>
</reference>
<reference evidence="2" key="2">
    <citation type="submission" date="2023-05" db="EMBL/GenBank/DDBJ databases">
        <authorList>
            <person name="Schelkunov M.I."/>
        </authorList>
    </citation>
    <scope>NUCLEOTIDE SEQUENCE</scope>
    <source>
        <strain evidence="2">Hsosn_3</strain>
        <tissue evidence="2">Leaf</tissue>
    </source>
</reference>
<keyword evidence="3" id="KW-1185">Reference proteome</keyword>
<dbReference type="AlphaFoldDB" id="A0AAD8MC58"/>
<sequence length="105" mass="11807">MCSSRFEVAILEVARLEDYLQNNFYKVKAPFLVVYGIDDGVTSPAGSEMLNKKASSVDKTLKLYEGMYHSLIQGESDENVKIVLGHMRAWIDERVVKYGPTCNAL</sequence>
<organism evidence="2 3">
    <name type="scientific">Heracleum sosnowskyi</name>
    <dbReference type="NCBI Taxonomy" id="360622"/>
    <lineage>
        <taxon>Eukaryota</taxon>
        <taxon>Viridiplantae</taxon>
        <taxon>Streptophyta</taxon>
        <taxon>Embryophyta</taxon>
        <taxon>Tracheophyta</taxon>
        <taxon>Spermatophyta</taxon>
        <taxon>Magnoliopsida</taxon>
        <taxon>eudicotyledons</taxon>
        <taxon>Gunneridae</taxon>
        <taxon>Pentapetalae</taxon>
        <taxon>asterids</taxon>
        <taxon>campanulids</taxon>
        <taxon>Apiales</taxon>
        <taxon>Apiaceae</taxon>
        <taxon>Apioideae</taxon>
        <taxon>apioid superclade</taxon>
        <taxon>Tordylieae</taxon>
        <taxon>Tordyliinae</taxon>
        <taxon>Heracleum</taxon>
    </lineage>
</organism>
<dbReference type="InterPro" id="IPR029058">
    <property type="entry name" value="AB_hydrolase_fold"/>
</dbReference>
<name>A0AAD8MC58_9APIA</name>
<evidence type="ECO:0000313" key="3">
    <source>
        <dbReference type="Proteomes" id="UP001237642"/>
    </source>
</evidence>
<gene>
    <name evidence="2" type="ORF">POM88_042374</name>
</gene>
<dbReference type="InterPro" id="IPR022742">
    <property type="entry name" value="Hydrolase_4"/>
</dbReference>
<dbReference type="Gene3D" id="3.40.50.1820">
    <property type="entry name" value="alpha/beta hydrolase"/>
    <property type="match status" value="1"/>
</dbReference>
<evidence type="ECO:0000313" key="2">
    <source>
        <dbReference type="EMBL" id="KAK1366813.1"/>
    </source>
</evidence>
<accession>A0AAD8MC58</accession>
<evidence type="ECO:0000259" key="1">
    <source>
        <dbReference type="Pfam" id="PF12146"/>
    </source>
</evidence>
<dbReference type="PANTHER" id="PTHR11614">
    <property type="entry name" value="PHOSPHOLIPASE-RELATED"/>
    <property type="match status" value="1"/>
</dbReference>